<dbReference type="FunFam" id="1.10.510.10:FF:000082">
    <property type="entry name" value="Shaggy-related protein kinase kappa"/>
    <property type="match status" value="1"/>
</dbReference>
<dbReference type="FunFam" id="3.30.200.20:FF:000009">
    <property type="entry name" value="Glycogen synthase kinase-3 beta"/>
    <property type="match status" value="1"/>
</dbReference>
<dbReference type="GO" id="GO:0030154">
    <property type="term" value="P:cell differentiation"/>
    <property type="evidence" value="ECO:0007669"/>
    <property type="project" value="TreeGrafter"/>
</dbReference>
<keyword evidence="6 7" id="KW-0067">ATP-binding</keyword>
<evidence type="ECO:0000256" key="4">
    <source>
        <dbReference type="ARBA" id="ARBA00022741"/>
    </source>
</evidence>
<feature type="domain" description="Protein kinase" evidence="10">
    <location>
        <begin position="34"/>
        <end position="329"/>
    </location>
</feature>
<dbReference type="InterPro" id="IPR008271">
    <property type="entry name" value="Ser/Thr_kinase_AS"/>
</dbReference>
<dbReference type="GO" id="GO:0005634">
    <property type="term" value="C:nucleus"/>
    <property type="evidence" value="ECO:0007669"/>
    <property type="project" value="TreeGrafter"/>
</dbReference>
<proteinExistence type="inferred from homology"/>
<comment type="caution">
    <text evidence="11">The sequence shown here is derived from an EMBL/GenBank/DDBJ whole genome shotgun (WGS) entry which is preliminary data.</text>
</comment>
<dbReference type="GO" id="GO:0005524">
    <property type="term" value="F:ATP binding"/>
    <property type="evidence" value="ECO:0007669"/>
    <property type="project" value="UniProtKB-UniRule"/>
</dbReference>
<evidence type="ECO:0000256" key="2">
    <source>
        <dbReference type="ARBA" id="ARBA00022527"/>
    </source>
</evidence>
<keyword evidence="2 8" id="KW-0723">Serine/threonine-protein kinase</keyword>
<reference evidence="11 12" key="1">
    <citation type="journal article" date="2014" name="Genome Biol. Evol.">
        <title>The secreted proteins of Achlya hypogyna and Thraustotheca clavata identify the ancestral oomycete secretome and reveal gene acquisitions by horizontal gene transfer.</title>
        <authorList>
            <person name="Misner I."/>
            <person name="Blouin N."/>
            <person name="Leonard G."/>
            <person name="Richards T.A."/>
            <person name="Lane C.E."/>
        </authorList>
    </citation>
    <scope>NUCLEOTIDE SEQUENCE [LARGE SCALE GENOMIC DNA]</scope>
    <source>
        <strain evidence="11 12">ATCC 48635</strain>
    </source>
</reference>
<dbReference type="CDD" id="cd14137">
    <property type="entry name" value="STKc_GSK3"/>
    <property type="match status" value="1"/>
</dbReference>
<dbReference type="EMBL" id="JNBR01001483">
    <property type="protein sequence ID" value="OQR86785.1"/>
    <property type="molecule type" value="Genomic_DNA"/>
</dbReference>
<sequence length="424" mass="47545">MSTAKADAESDAAVKAITISSSTHTLADGKTIHYSAERIIGNGSFGVVFQATIEETGEVVAIKKVLQDKRFKNREMQIMRQLQHDNIVQLKHCFYCNGEKPDELYLNLVLEYIPDTLYGVARQLQRNKQFMPILHVKMYIYQICRALGYIHAMEICHRDIKPQNLLLNPTTHVVKICDFGSAKKLQPNEPNVSYICSRYYRAPELIFGATDYTTAIDVWSLGCVFGELLLGQPLFPGESGVDQLVEIIKVLGTPQREEIQAMNPNYTEFQFPQIRAHPWSRVFRSRTPEEAIDLIAKMLAYDPAKYVGVILLTSSSLSGASSPLKRPHIRSSTSYGTCPPKLAAADAWQSEEGFALPNDVPVPPLFNFTADELRPLDMATRERLVPAHARNDLNWPVQDDGSWPEATKEPKEPLVDAPTQPSAE</sequence>
<dbReference type="InterPro" id="IPR000719">
    <property type="entry name" value="Prot_kinase_dom"/>
</dbReference>
<organism evidence="11 12">
    <name type="scientific">Achlya hypogyna</name>
    <name type="common">Oomycete</name>
    <name type="synonym">Protoachlya hypogyna</name>
    <dbReference type="NCBI Taxonomy" id="1202772"/>
    <lineage>
        <taxon>Eukaryota</taxon>
        <taxon>Sar</taxon>
        <taxon>Stramenopiles</taxon>
        <taxon>Oomycota</taxon>
        <taxon>Saprolegniomycetes</taxon>
        <taxon>Saprolegniales</taxon>
        <taxon>Achlyaceae</taxon>
        <taxon>Achlya</taxon>
    </lineage>
</organism>
<dbReference type="PROSITE" id="PS00107">
    <property type="entry name" value="PROTEIN_KINASE_ATP"/>
    <property type="match status" value="1"/>
</dbReference>
<dbReference type="PROSITE" id="PS50011">
    <property type="entry name" value="PROTEIN_KINASE_DOM"/>
    <property type="match status" value="1"/>
</dbReference>
<comment type="similarity">
    <text evidence="1">Belongs to the protein kinase superfamily. CMGC Ser/Thr protein kinase family. GSK-3 subfamily.</text>
</comment>
<dbReference type="OrthoDB" id="272141at2759"/>
<dbReference type="SUPFAM" id="SSF56112">
    <property type="entry name" value="Protein kinase-like (PK-like)"/>
    <property type="match status" value="1"/>
</dbReference>
<gene>
    <name evidence="11" type="ORF">ACHHYP_09952</name>
</gene>
<accession>A0A1V9YM36</accession>
<dbReference type="PANTHER" id="PTHR24057:SF0">
    <property type="entry name" value="PROTEIN KINASE SHAGGY-RELATED"/>
    <property type="match status" value="1"/>
</dbReference>
<feature type="binding site" evidence="7">
    <location>
        <position position="64"/>
    </location>
    <ligand>
        <name>ATP</name>
        <dbReference type="ChEBI" id="CHEBI:30616"/>
    </ligand>
</feature>
<dbReference type="PANTHER" id="PTHR24057">
    <property type="entry name" value="GLYCOGEN SYNTHASE KINASE-3 ALPHA"/>
    <property type="match status" value="1"/>
</dbReference>
<dbReference type="PROSITE" id="PS00108">
    <property type="entry name" value="PROTEIN_KINASE_ST"/>
    <property type="match status" value="1"/>
</dbReference>
<evidence type="ECO:0000259" key="10">
    <source>
        <dbReference type="PROSITE" id="PS50011"/>
    </source>
</evidence>
<dbReference type="AlphaFoldDB" id="A0A1V9YM36"/>
<dbReference type="GO" id="GO:0004674">
    <property type="term" value="F:protein serine/threonine kinase activity"/>
    <property type="evidence" value="ECO:0007669"/>
    <property type="project" value="UniProtKB-KW"/>
</dbReference>
<dbReference type="InterPro" id="IPR050591">
    <property type="entry name" value="GSK-3"/>
</dbReference>
<dbReference type="Gene3D" id="3.30.200.20">
    <property type="entry name" value="Phosphorylase Kinase, domain 1"/>
    <property type="match status" value="1"/>
</dbReference>
<keyword evidence="12" id="KW-1185">Reference proteome</keyword>
<keyword evidence="5 11" id="KW-0418">Kinase</keyword>
<keyword evidence="3" id="KW-0808">Transferase</keyword>
<dbReference type="SMART" id="SM00220">
    <property type="entry name" value="S_TKc"/>
    <property type="match status" value="1"/>
</dbReference>
<evidence type="ECO:0000256" key="9">
    <source>
        <dbReference type="SAM" id="MobiDB-lite"/>
    </source>
</evidence>
<dbReference type="STRING" id="1202772.A0A1V9YM36"/>
<dbReference type="Gene3D" id="1.10.510.10">
    <property type="entry name" value="Transferase(Phosphotransferase) domain 1"/>
    <property type="match status" value="1"/>
</dbReference>
<protein>
    <submittedName>
        <fullName evidence="11">Glycogen Synthase Kinase 3 beta</fullName>
    </submittedName>
</protein>
<dbReference type="Pfam" id="PF00069">
    <property type="entry name" value="Pkinase"/>
    <property type="match status" value="1"/>
</dbReference>
<evidence type="ECO:0000256" key="7">
    <source>
        <dbReference type="PROSITE-ProRule" id="PRU10141"/>
    </source>
</evidence>
<name>A0A1V9YM36_ACHHY</name>
<dbReference type="InterPro" id="IPR039192">
    <property type="entry name" value="STKc_GSK3"/>
</dbReference>
<dbReference type="GO" id="GO:0005737">
    <property type="term" value="C:cytoplasm"/>
    <property type="evidence" value="ECO:0007669"/>
    <property type="project" value="TreeGrafter"/>
</dbReference>
<dbReference type="Proteomes" id="UP000243579">
    <property type="component" value="Unassembled WGS sequence"/>
</dbReference>
<evidence type="ECO:0000313" key="12">
    <source>
        <dbReference type="Proteomes" id="UP000243579"/>
    </source>
</evidence>
<feature type="region of interest" description="Disordered" evidence="9">
    <location>
        <begin position="391"/>
        <end position="424"/>
    </location>
</feature>
<dbReference type="InterPro" id="IPR017441">
    <property type="entry name" value="Protein_kinase_ATP_BS"/>
</dbReference>
<evidence type="ECO:0000256" key="1">
    <source>
        <dbReference type="ARBA" id="ARBA00005527"/>
    </source>
</evidence>
<dbReference type="InterPro" id="IPR011009">
    <property type="entry name" value="Kinase-like_dom_sf"/>
</dbReference>
<evidence type="ECO:0000313" key="11">
    <source>
        <dbReference type="EMBL" id="OQR86785.1"/>
    </source>
</evidence>
<evidence type="ECO:0000256" key="5">
    <source>
        <dbReference type="ARBA" id="ARBA00022777"/>
    </source>
</evidence>
<evidence type="ECO:0000256" key="6">
    <source>
        <dbReference type="ARBA" id="ARBA00022840"/>
    </source>
</evidence>
<dbReference type="GO" id="GO:0007165">
    <property type="term" value="P:signal transduction"/>
    <property type="evidence" value="ECO:0007669"/>
    <property type="project" value="TreeGrafter"/>
</dbReference>
<evidence type="ECO:0000256" key="8">
    <source>
        <dbReference type="RuleBase" id="RU000304"/>
    </source>
</evidence>
<evidence type="ECO:0000256" key="3">
    <source>
        <dbReference type="ARBA" id="ARBA00022679"/>
    </source>
</evidence>
<keyword evidence="4 7" id="KW-0547">Nucleotide-binding</keyword>